<dbReference type="InterPro" id="IPR012334">
    <property type="entry name" value="Pectin_lyas_fold"/>
</dbReference>
<proteinExistence type="predicted"/>
<sequence length="459" mass="47978">MGPHDRHNQQFRLAPAGDGYHRIVARHIGMAVEVFEWNPENGAQIVQWTDLNSANQQWRVDELGGDVVTFTNRFSGKALDLWEWSTADGARISQYDPTGGTNQQWRMVPADGGGGIECGGGSADAAVAQSGSNYTATRGGSIVYSGGNYGDAIRAAVDSLTPGRNSQERVVVDASGSIGSSAINLPSHTSLEVCGTMNVGNSAGNGAVQAIGAQNVAVPRLNMTGSPFFGLRFADVHGLHLGQINLSLNGGLGIRFERDLPGSTNVRMDDVFVSGTNNHGVETWNVDGLTIGTVTARDTGNSGLLLNNTRNANIGTVDGENAGTGTGYAAFRLANRAGRIGNGYPTNIRVGEVIARGGGRGIFCVSESGGLVIDRVDIAQTGNNAVLIENCYNVTLAAQSGTVAGPGGIRIAARSEFPNTSDVTIENLRVVNSSIVESPCGNNLTFRNNELVNSSLNIC</sequence>
<dbReference type="Proteomes" id="UP000662857">
    <property type="component" value="Chromosome"/>
</dbReference>
<dbReference type="EMBL" id="CP070499">
    <property type="protein sequence ID" value="QSB12745.1"/>
    <property type="molecule type" value="Genomic_DNA"/>
</dbReference>
<keyword evidence="3" id="KW-1185">Reference proteome</keyword>
<dbReference type="PROSITE" id="PS50231">
    <property type="entry name" value="RICIN_B_LECTIN"/>
    <property type="match status" value="1"/>
</dbReference>
<evidence type="ECO:0000313" key="2">
    <source>
        <dbReference type="EMBL" id="QSB12745.1"/>
    </source>
</evidence>
<organism evidence="2 3">
    <name type="scientific">Natronosporangium hydrolyticum</name>
    <dbReference type="NCBI Taxonomy" id="2811111"/>
    <lineage>
        <taxon>Bacteria</taxon>
        <taxon>Bacillati</taxon>
        <taxon>Actinomycetota</taxon>
        <taxon>Actinomycetes</taxon>
        <taxon>Micromonosporales</taxon>
        <taxon>Micromonosporaceae</taxon>
        <taxon>Natronosporangium</taxon>
    </lineage>
</organism>
<dbReference type="KEGG" id="nhy:JQS43_13685"/>
<dbReference type="Gene3D" id="2.160.20.10">
    <property type="entry name" value="Single-stranded right-handed beta-helix, Pectin lyase-like"/>
    <property type="match status" value="1"/>
</dbReference>
<feature type="domain" description="Ricin B lectin" evidence="1">
    <location>
        <begin position="8"/>
        <end position="95"/>
    </location>
</feature>
<dbReference type="AlphaFoldDB" id="A0A895Y8V4"/>
<dbReference type="InterPro" id="IPR011050">
    <property type="entry name" value="Pectin_lyase_fold/virulence"/>
</dbReference>
<dbReference type="CDD" id="cd00161">
    <property type="entry name" value="beta-trefoil_Ricin-like"/>
    <property type="match status" value="1"/>
</dbReference>
<dbReference type="Pfam" id="PF14200">
    <property type="entry name" value="RicinB_lectin_2"/>
    <property type="match status" value="1"/>
</dbReference>
<dbReference type="InterPro" id="IPR035992">
    <property type="entry name" value="Ricin_B-like_lectins"/>
</dbReference>
<protein>
    <submittedName>
        <fullName evidence="2">RICIN domain-containing protein</fullName>
    </submittedName>
</protein>
<evidence type="ECO:0000313" key="3">
    <source>
        <dbReference type="Proteomes" id="UP000662857"/>
    </source>
</evidence>
<dbReference type="InterPro" id="IPR000772">
    <property type="entry name" value="Ricin_B_lectin"/>
</dbReference>
<dbReference type="RefSeq" id="WP_239674787.1">
    <property type="nucleotide sequence ID" value="NZ_CP070499.1"/>
</dbReference>
<dbReference type="SUPFAM" id="SSF50370">
    <property type="entry name" value="Ricin B-like lectins"/>
    <property type="match status" value="1"/>
</dbReference>
<dbReference type="SUPFAM" id="SSF51126">
    <property type="entry name" value="Pectin lyase-like"/>
    <property type="match status" value="1"/>
</dbReference>
<name>A0A895Y8V4_9ACTN</name>
<accession>A0A895Y8V4</accession>
<reference evidence="2" key="1">
    <citation type="submission" date="2021-02" db="EMBL/GenBank/DDBJ databases">
        <title>Natrosporangium hydrolyticum gen. nov., sp. nov, a haloalkaliphilic actinobacterium from a soda solonchak soil.</title>
        <authorList>
            <person name="Sorokin D.Y."/>
            <person name="Khijniak T.V."/>
            <person name="Zakharycheva A.P."/>
            <person name="Boueva O.V."/>
            <person name="Ariskina E.V."/>
            <person name="Hahnke R.L."/>
            <person name="Bunk B."/>
            <person name="Sproer C."/>
            <person name="Schumann P."/>
            <person name="Evtushenko L.I."/>
            <person name="Kublanov I.V."/>
        </authorList>
    </citation>
    <scope>NUCLEOTIDE SEQUENCE</scope>
    <source>
        <strain evidence="2">DSM 106523</strain>
    </source>
</reference>
<dbReference type="Gene3D" id="2.80.10.50">
    <property type="match status" value="2"/>
</dbReference>
<evidence type="ECO:0000259" key="1">
    <source>
        <dbReference type="Pfam" id="PF14200"/>
    </source>
</evidence>
<gene>
    <name evidence="2" type="ORF">JQS43_13685</name>
</gene>